<keyword evidence="5" id="KW-1185">Reference proteome</keyword>
<dbReference type="EMBL" id="JABSTU010000005">
    <property type="protein sequence ID" value="KAH8032430.1"/>
    <property type="molecule type" value="Genomic_DNA"/>
</dbReference>
<feature type="compositionally biased region" description="Basic and acidic residues" evidence="1">
    <location>
        <begin position="24"/>
        <end position="35"/>
    </location>
</feature>
<reference evidence="4" key="1">
    <citation type="journal article" date="2020" name="Cell">
        <title>Large-Scale Comparative Analyses of Tick Genomes Elucidate Their Genetic Diversity and Vector Capacities.</title>
        <authorList>
            <consortium name="Tick Genome and Microbiome Consortium (TIGMIC)"/>
            <person name="Jia N."/>
            <person name="Wang J."/>
            <person name="Shi W."/>
            <person name="Du L."/>
            <person name="Sun Y."/>
            <person name="Zhan W."/>
            <person name="Jiang J.F."/>
            <person name="Wang Q."/>
            <person name="Zhang B."/>
            <person name="Ji P."/>
            <person name="Bell-Sakyi L."/>
            <person name="Cui X.M."/>
            <person name="Yuan T.T."/>
            <person name="Jiang B.G."/>
            <person name="Yang W.F."/>
            <person name="Lam T.T."/>
            <person name="Chang Q.C."/>
            <person name="Ding S.J."/>
            <person name="Wang X.J."/>
            <person name="Zhu J.G."/>
            <person name="Ruan X.D."/>
            <person name="Zhao L."/>
            <person name="Wei J.T."/>
            <person name="Ye R.Z."/>
            <person name="Que T.C."/>
            <person name="Du C.H."/>
            <person name="Zhou Y.H."/>
            <person name="Cheng J.X."/>
            <person name="Dai P.F."/>
            <person name="Guo W.B."/>
            <person name="Han X.H."/>
            <person name="Huang E.J."/>
            <person name="Li L.F."/>
            <person name="Wei W."/>
            <person name="Gao Y.C."/>
            <person name="Liu J.Z."/>
            <person name="Shao H.Z."/>
            <person name="Wang X."/>
            <person name="Wang C.C."/>
            <person name="Yang T.C."/>
            <person name="Huo Q.B."/>
            <person name="Li W."/>
            <person name="Chen H.Y."/>
            <person name="Chen S.E."/>
            <person name="Zhou L.G."/>
            <person name="Ni X.B."/>
            <person name="Tian J.H."/>
            <person name="Sheng Y."/>
            <person name="Liu T."/>
            <person name="Pan Y.S."/>
            <person name="Xia L.Y."/>
            <person name="Li J."/>
            <person name="Zhao F."/>
            <person name="Cao W.C."/>
        </authorList>
    </citation>
    <scope>NUCLEOTIDE SEQUENCE</scope>
    <source>
        <strain evidence="4">Rmic-2018</strain>
    </source>
</reference>
<proteinExistence type="predicted"/>
<accession>A0A9J6EDF6</accession>
<dbReference type="InterPro" id="IPR050314">
    <property type="entry name" value="Glycosyl_Hydrlase_18"/>
</dbReference>
<evidence type="ECO:0000313" key="5">
    <source>
        <dbReference type="Proteomes" id="UP000821866"/>
    </source>
</evidence>
<keyword evidence="2" id="KW-0472">Membrane</keyword>
<gene>
    <name evidence="4" type="ORF">HPB51_025186</name>
</gene>
<dbReference type="Gene3D" id="3.20.20.80">
    <property type="entry name" value="Glycosidases"/>
    <property type="match status" value="1"/>
</dbReference>
<dbReference type="Pfam" id="PF00704">
    <property type="entry name" value="Glyco_hydro_18"/>
    <property type="match status" value="1"/>
</dbReference>
<evidence type="ECO:0000259" key="3">
    <source>
        <dbReference type="Pfam" id="PF00704"/>
    </source>
</evidence>
<evidence type="ECO:0000256" key="2">
    <source>
        <dbReference type="SAM" id="Phobius"/>
    </source>
</evidence>
<sequence>MEETPSNESLSDQTPQRVSPRSPRPLEDPDSDVIREQPMAAVASGASTGAYPTPQQVREILLVLRPPEPAEETVNEDQTTSLTPDLEFRQATNEERPPTPSDERACLQLWVLWAALTLPLFFSMWLFLVPFVISSSSTTRWADRPTVTTPEPCLKPVQIREPSMPIRANLNGTLGPSKERARPVFCLFRNNAVTLSRNYSTVGQNYDYTFWSVPFELCHNVIYWSVAIDNGSVTSRMPSFDYSYGLHRLRNITDRLGYFNVKILLALGGYSEDGPHFSILGREPATLDRLTANVIATLNSFRLDGVTVHWVDPGPRCGSPGDQAIIAALLRALRQAFDNNGMTLAMVTAMLDGAASVERLISMSKDVVNYFFLTDHRRLASQSRDVYDVCATFSDNTILTLHHYLTSVPGLRRDQICAYEPVAALAVDGYIDAFHPICVLHRHQMNWGRPPHFAANVRAATIYFVDTTLTIYSRYNTSFLPPVVREPCVFLTLIELDNYAGQCGAKYNRYLLSQHVYSSTVHKYEYTGSVIDAAPPYTPDKC</sequence>
<dbReference type="InterPro" id="IPR017853">
    <property type="entry name" value="GH"/>
</dbReference>
<evidence type="ECO:0000313" key="4">
    <source>
        <dbReference type="EMBL" id="KAH8032430.1"/>
    </source>
</evidence>
<name>A0A9J6EDF6_RHIMP</name>
<dbReference type="PANTHER" id="PTHR11177">
    <property type="entry name" value="CHITINASE"/>
    <property type="match status" value="1"/>
</dbReference>
<feature type="compositionally biased region" description="Polar residues" evidence="1">
    <location>
        <begin position="1"/>
        <end position="19"/>
    </location>
</feature>
<dbReference type="AlphaFoldDB" id="A0A9J6EDF6"/>
<dbReference type="GO" id="GO:0005975">
    <property type="term" value="P:carbohydrate metabolic process"/>
    <property type="evidence" value="ECO:0007669"/>
    <property type="project" value="InterPro"/>
</dbReference>
<feature type="transmembrane region" description="Helical" evidence="2">
    <location>
        <begin position="110"/>
        <end position="133"/>
    </location>
</feature>
<dbReference type="GO" id="GO:0004568">
    <property type="term" value="F:chitinase activity"/>
    <property type="evidence" value="ECO:0007669"/>
    <property type="project" value="TreeGrafter"/>
</dbReference>
<feature type="region of interest" description="Disordered" evidence="1">
    <location>
        <begin position="1"/>
        <end position="52"/>
    </location>
</feature>
<feature type="compositionally biased region" description="Basic and acidic residues" evidence="1">
    <location>
        <begin position="86"/>
        <end position="101"/>
    </location>
</feature>
<dbReference type="GO" id="GO:0005576">
    <property type="term" value="C:extracellular region"/>
    <property type="evidence" value="ECO:0007669"/>
    <property type="project" value="TreeGrafter"/>
</dbReference>
<dbReference type="GO" id="GO:0006032">
    <property type="term" value="P:chitin catabolic process"/>
    <property type="evidence" value="ECO:0007669"/>
    <property type="project" value="TreeGrafter"/>
</dbReference>
<dbReference type="GO" id="GO:0008061">
    <property type="term" value="F:chitin binding"/>
    <property type="evidence" value="ECO:0007669"/>
    <property type="project" value="TreeGrafter"/>
</dbReference>
<keyword evidence="2" id="KW-1133">Transmembrane helix</keyword>
<dbReference type="Proteomes" id="UP000821866">
    <property type="component" value="Chromosome 3"/>
</dbReference>
<evidence type="ECO:0000256" key="1">
    <source>
        <dbReference type="SAM" id="MobiDB-lite"/>
    </source>
</evidence>
<feature type="domain" description="GH18" evidence="3">
    <location>
        <begin position="210"/>
        <end position="346"/>
    </location>
</feature>
<feature type="region of interest" description="Disordered" evidence="1">
    <location>
        <begin position="70"/>
        <end position="101"/>
    </location>
</feature>
<reference evidence="4" key="2">
    <citation type="submission" date="2021-09" db="EMBL/GenBank/DDBJ databases">
        <authorList>
            <person name="Jia N."/>
            <person name="Wang J."/>
            <person name="Shi W."/>
            <person name="Du L."/>
            <person name="Sun Y."/>
            <person name="Zhan W."/>
            <person name="Jiang J."/>
            <person name="Wang Q."/>
            <person name="Zhang B."/>
            <person name="Ji P."/>
            <person name="Sakyi L.B."/>
            <person name="Cui X."/>
            <person name="Yuan T."/>
            <person name="Jiang B."/>
            <person name="Yang W."/>
            <person name="Lam T.T.-Y."/>
            <person name="Chang Q."/>
            <person name="Ding S."/>
            <person name="Wang X."/>
            <person name="Zhu J."/>
            <person name="Ruan X."/>
            <person name="Zhao L."/>
            <person name="Wei J."/>
            <person name="Que T."/>
            <person name="Du C."/>
            <person name="Cheng J."/>
            <person name="Dai P."/>
            <person name="Han X."/>
            <person name="Huang E."/>
            <person name="Gao Y."/>
            <person name="Liu J."/>
            <person name="Shao H."/>
            <person name="Ye R."/>
            <person name="Li L."/>
            <person name="Wei W."/>
            <person name="Wang X."/>
            <person name="Wang C."/>
            <person name="Huo Q."/>
            <person name="Li W."/>
            <person name="Guo W."/>
            <person name="Chen H."/>
            <person name="Chen S."/>
            <person name="Zhou L."/>
            <person name="Zhou L."/>
            <person name="Ni X."/>
            <person name="Tian J."/>
            <person name="Zhou Y."/>
            <person name="Sheng Y."/>
            <person name="Liu T."/>
            <person name="Pan Y."/>
            <person name="Xia L."/>
            <person name="Li J."/>
            <person name="Zhao F."/>
            <person name="Cao W."/>
        </authorList>
    </citation>
    <scope>NUCLEOTIDE SEQUENCE</scope>
    <source>
        <strain evidence="4">Rmic-2018</strain>
        <tissue evidence="4">Larvae</tissue>
    </source>
</reference>
<protein>
    <recommendedName>
        <fullName evidence="3">GH18 domain-containing protein</fullName>
    </recommendedName>
</protein>
<dbReference type="VEuPathDB" id="VectorBase:LOC119164452"/>
<dbReference type="InterPro" id="IPR001223">
    <property type="entry name" value="Glyco_hydro18_cat"/>
</dbReference>
<comment type="caution">
    <text evidence="4">The sequence shown here is derived from an EMBL/GenBank/DDBJ whole genome shotgun (WGS) entry which is preliminary data.</text>
</comment>
<dbReference type="SUPFAM" id="SSF51445">
    <property type="entry name" value="(Trans)glycosidases"/>
    <property type="match status" value="1"/>
</dbReference>
<organism evidence="4 5">
    <name type="scientific">Rhipicephalus microplus</name>
    <name type="common">Cattle tick</name>
    <name type="synonym">Boophilus microplus</name>
    <dbReference type="NCBI Taxonomy" id="6941"/>
    <lineage>
        <taxon>Eukaryota</taxon>
        <taxon>Metazoa</taxon>
        <taxon>Ecdysozoa</taxon>
        <taxon>Arthropoda</taxon>
        <taxon>Chelicerata</taxon>
        <taxon>Arachnida</taxon>
        <taxon>Acari</taxon>
        <taxon>Parasitiformes</taxon>
        <taxon>Ixodida</taxon>
        <taxon>Ixodoidea</taxon>
        <taxon>Ixodidae</taxon>
        <taxon>Rhipicephalinae</taxon>
        <taxon>Rhipicephalus</taxon>
        <taxon>Boophilus</taxon>
    </lineage>
</organism>
<dbReference type="PANTHER" id="PTHR11177:SF317">
    <property type="entry name" value="CHITINASE 12-RELATED"/>
    <property type="match status" value="1"/>
</dbReference>
<keyword evidence="2" id="KW-0812">Transmembrane</keyword>